<gene>
    <name evidence="1" type="ORF">SCUD_LOCUS16936</name>
</gene>
<organism evidence="3">
    <name type="scientific">Schistosoma curassoni</name>
    <dbReference type="NCBI Taxonomy" id="6186"/>
    <lineage>
        <taxon>Eukaryota</taxon>
        <taxon>Metazoa</taxon>
        <taxon>Spiralia</taxon>
        <taxon>Lophotrochozoa</taxon>
        <taxon>Platyhelminthes</taxon>
        <taxon>Trematoda</taxon>
        <taxon>Digenea</taxon>
        <taxon>Strigeidida</taxon>
        <taxon>Schistosomatoidea</taxon>
        <taxon>Schistosomatidae</taxon>
        <taxon>Schistosoma</taxon>
    </lineage>
</organism>
<dbReference type="WBParaSite" id="SCUD_0001693901-mRNA-1">
    <property type="protein sequence ID" value="SCUD_0001693901-mRNA-1"/>
    <property type="gene ID" value="SCUD_0001693901"/>
</dbReference>
<reference evidence="1 2" key="2">
    <citation type="submission" date="2018-11" db="EMBL/GenBank/DDBJ databases">
        <authorList>
            <consortium name="Pathogen Informatics"/>
        </authorList>
    </citation>
    <scope>NUCLEOTIDE SEQUENCE [LARGE SCALE GENOMIC DNA]</scope>
    <source>
        <strain evidence="1">Dakar</strain>
        <strain evidence="2">Dakar, Senegal</strain>
    </source>
</reference>
<dbReference type="EMBL" id="UZAK01039218">
    <property type="protein sequence ID" value="VDP62481.1"/>
    <property type="molecule type" value="Genomic_DNA"/>
</dbReference>
<proteinExistence type="predicted"/>
<sequence>MSCEECHKSVKRLSYGKFPSRNSCVFRNAKCFKCGKIGHTPAVFNATNHFAASIAKLCDSDSIKLNVSKESYSDQIHDIILPDMHCSHDSCIFNETIYKFEKDIWSASNPDQYSDVILSNVFCPNDSFISSEIKCEEQVLDGLKSEYSPDGVAPDVILHNRNVEHRQSLDAGEFVPISVVNSNTSENILDHTETTFNTQFDRHTIKLGRCSIDYQNLDSNLICGGCGICMNQ</sequence>
<dbReference type="Proteomes" id="UP000279833">
    <property type="component" value="Unassembled WGS sequence"/>
</dbReference>
<dbReference type="AlphaFoldDB" id="A0A183KPF5"/>
<evidence type="ECO:0000313" key="2">
    <source>
        <dbReference type="Proteomes" id="UP000279833"/>
    </source>
</evidence>
<evidence type="ECO:0000313" key="3">
    <source>
        <dbReference type="WBParaSite" id="SCUD_0001693901-mRNA-1"/>
    </source>
</evidence>
<evidence type="ECO:0000313" key="1">
    <source>
        <dbReference type="EMBL" id="VDP62481.1"/>
    </source>
</evidence>
<accession>A0A183KPF5</accession>
<protein>
    <submittedName>
        <fullName evidence="3">Stc1 domain-containing protein</fullName>
    </submittedName>
</protein>
<keyword evidence="2" id="KW-1185">Reference proteome</keyword>
<name>A0A183KPF5_9TREM</name>
<reference evidence="3" key="1">
    <citation type="submission" date="2016-06" db="UniProtKB">
        <authorList>
            <consortium name="WormBaseParasite"/>
        </authorList>
    </citation>
    <scope>IDENTIFICATION</scope>
</reference>